<organism evidence="2 3">
    <name type="scientific">Microbacterium kribbense</name>
    <dbReference type="NCBI Taxonomy" id="433645"/>
    <lineage>
        <taxon>Bacteria</taxon>
        <taxon>Bacillati</taxon>
        <taxon>Actinomycetota</taxon>
        <taxon>Actinomycetes</taxon>
        <taxon>Micrococcales</taxon>
        <taxon>Microbacteriaceae</taxon>
        <taxon>Microbacterium</taxon>
    </lineage>
</organism>
<dbReference type="InterPro" id="IPR050248">
    <property type="entry name" value="Polysacc_deacetylase_ArnD"/>
</dbReference>
<sequence length="275" mass="30193">MSHAHRGAARTVGAARLVPRRIIESSDRPAGSFRAYSLGRGFLPTVLLRDLGIFCVDTVSPVTALTYDDGPDPRSTPKVLDVLERHGATATFFVLSGAAQKHPDLVRRIVTDGHEIALHGTDHRSLLTRTTADATRMVRASRMIVEDLAGARVRLYRPPYGEHTAAQGRAIHRLGLRTIIWSGHAEDWVDAPPSDVAGRAVMSVFPGSIVLLHDTRADPETLQPGERMPDFDRGDVLDRVLQSIHADGYSTATVSDMISRYPIVHSMARERMRQG</sequence>
<accession>A0ABP7FXR9</accession>
<dbReference type="InterPro" id="IPR011330">
    <property type="entry name" value="Glyco_hydro/deAcase_b/a-brl"/>
</dbReference>
<gene>
    <name evidence="2" type="ORF">GCM10022240_00340</name>
</gene>
<dbReference type="CDD" id="cd10959">
    <property type="entry name" value="CE4_NodB_like_3"/>
    <property type="match status" value="1"/>
</dbReference>
<feature type="domain" description="NodB homology" evidence="1">
    <location>
        <begin position="61"/>
        <end position="252"/>
    </location>
</feature>
<dbReference type="PANTHER" id="PTHR10587:SF137">
    <property type="entry name" value="4-DEOXY-4-FORMAMIDO-L-ARABINOSE-PHOSPHOUNDECAPRENOL DEFORMYLASE ARND-RELATED"/>
    <property type="match status" value="1"/>
</dbReference>
<reference evidence="3" key="1">
    <citation type="journal article" date="2019" name="Int. J. Syst. Evol. Microbiol.">
        <title>The Global Catalogue of Microorganisms (GCM) 10K type strain sequencing project: providing services to taxonomists for standard genome sequencing and annotation.</title>
        <authorList>
            <consortium name="The Broad Institute Genomics Platform"/>
            <consortium name="The Broad Institute Genome Sequencing Center for Infectious Disease"/>
            <person name="Wu L."/>
            <person name="Ma J."/>
        </authorList>
    </citation>
    <scope>NUCLEOTIDE SEQUENCE [LARGE SCALE GENOMIC DNA]</scope>
    <source>
        <strain evidence="3">JCM 16950</strain>
    </source>
</reference>
<proteinExistence type="predicted"/>
<evidence type="ECO:0000313" key="2">
    <source>
        <dbReference type="EMBL" id="GAA3751043.1"/>
    </source>
</evidence>
<dbReference type="Pfam" id="PF01522">
    <property type="entry name" value="Polysacc_deac_1"/>
    <property type="match status" value="1"/>
</dbReference>
<dbReference type="EMBL" id="BAABAF010000001">
    <property type="protein sequence ID" value="GAA3751043.1"/>
    <property type="molecule type" value="Genomic_DNA"/>
</dbReference>
<evidence type="ECO:0000259" key="1">
    <source>
        <dbReference type="PROSITE" id="PS51677"/>
    </source>
</evidence>
<dbReference type="PROSITE" id="PS51677">
    <property type="entry name" value="NODB"/>
    <property type="match status" value="1"/>
</dbReference>
<dbReference type="InterPro" id="IPR002509">
    <property type="entry name" value="NODB_dom"/>
</dbReference>
<dbReference type="PANTHER" id="PTHR10587">
    <property type="entry name" value="GLYCOSYL TRANSFERASE-RELATED"/>
    <property type="match status" value="1"/>
</dbReference>
<name>A0ABP7FXR9_9MICO</name>
<protein>
    <recommendedName>
        <fullName evidence="1">NodB homology domain-containing protein</fullName>
    </recommendedName>
</protein>
<evidence type="ECO:0000313" key="3">
    <source>
        <dbReference type="Proteomes" id="UP001500540"/>
    </source>
</evidence>
<dbReference type="SUPFAM" id="SSF88713">
    <property type="entry name" value="Glycoside hydrolase/deacetylase"/>
    <property type="match status" value="1"/>
</dbReference>
<dbReference type="Proteomes" id="UP001500540">
    <property type="component" value="Unassembled WGS sequence"/>
</dbReference>
<comment type="caution">
    <text evidence="2">The sequence shown here is derived from an EMBL/GenBank/DDBJ whole genome shotgun (WGS) entry which is preliminary data.</text>
</comment>
<keyword evidence="3" id="KW-1185">Reference proteome</keyword>
<dbReference type="Gene3D" id="3.20.20.370">
    <property type="entry name" value="Glycoside hydrolase/deacetylase"/>
    <property type="match status" value="1"/>
</dbReference>